<evidence type="ECO:0000313" key="1">
    <source>
        <dbReference type="EMBL" id="KAJ9654072.1"/>
    </source>
</evidence>
<protein>
    <submittedName>
        <fullName evidence="1">Uncharacterized protein</fullName>
    </submittedName>
</protein>
<proteinExistence type="predicted"/>
<dbReference type="Proteomes" id="UP001172386">
    <property type="component" value="Unassembled WGS sequence"/>
</dbReference>
<evidence type="ECO:0000313" key="2">
    <source>
        <dbReference type="Proteomes" id="UP001172386"/>
    </source>
</evidence>
<reference evidence="1" key="1">
    <citation type="submission" date="2022-10" db="EMBL/GenBank/DDBJ databases">
        <title>Culturing micro-colonial fungi from biological soil crusts in the Mojave desert and describing Neophaeococcomyces mojavensis, and introducing the new genera and species Taxawa tesnikishii.</title>
        <authorList>
            <person name="Kurbessoian T."/>
            <person name="Stajich J.E."/>
        </authorList>
    </citation>
    <scope>NUCLEOTIDE SEQUENCE</scope>
    <source>
        <strain evidence="1">JES_112</strain>
    </source>
</reference>
<name>A0ACC3A1V5_9EURO</name>
<accession>A0ACC3A1V5</accession>
<sequence>MEMYGMTGERLGLIGIQQPAGLPWKLPKWKQDFLVKPSVSIRRGIAWGYTPPFEDTDTLVLTAPSGQFVDIRFPKDATSAREASDHSSFWSFSGKAFTTFHDATRQPHAIDMPYTAHCKFLHDIDSRGPGISDEGDMFLLMNGDCLEMGIMKNPATGKEELYKEYWHSAEKLPNPNGQDDENICLVACATSPASVKGIVIRLGGRVQGIISSGDESGQQTVEVERWTRDRNSTRALPVDQYISEAPPGPWSRDVRSSGFLPGGWLCLPGCQVGDSLEYNGILWQVTEAHL</sequence>
<organism evidence="1 2">
    <name type="scientific">Neophaeococcomyces mojaviensis</name>
    <dbReference type="NCBI Taxonomy" id="3383035"/>
    <lineage>
        <taxon>Eukaryota</taxon>
        <taxon>Fungi</taxon>
        <taxon>Dikarya</taxon>
        <taxon>Ascomycota</taxon>
        <taxon>Pezizomycotina</taxon>
        <taxon>Eurotiomycetes</taxon>
        <taxon>Chaetothyriomycetidae</taxon>
        <taxon>Chaetothyriales</taxon>
        <taxon>Chaetothyriales incertae sedis</taxon>
        <taxon>Neophaeococcomyces</taxon>
    </lineage>
</organism>
<comment type="caution">
    <text evidence="1">The sequence shown here is derived from an EMBL/GenBank/DDBJ whole genome shotgun (WGS) entry which is preliminary data.</text>
</comment>
<dbReference type="EMBL" id="JAPDRQ010000132">
    <property type="protein sequence ID" value="KAJ9654072.1"/>
    <property type="molecule type" value="Genomic_DNA"/>
</dbReference>
<gene>
    <name evidence="1" type="ORF">H2198_006811</name>
</gene>
<keyword evidence="2" id="KW-1185">Reference proteome</keyword>